<evidence type="ECO:0000256" key="8">
    <source>
        <dbReference type="ARBA" id="ARBA00022975"/>
    </source>
</evidence>
<keyword evidence="6 12" id="KW-0418">Kinase</keyword>
<organism evidence="12 13">
    <name type="scientific">Bathycoccus prasinos</name>
    <dbReference type="NCBI Taxonomy" id="41875"/>
    <lineage>
        <taxon>Eukaryota</taxon>
        <taxon>Viridiplantae</taxon>
        <taxon>Chlorophyta</taxon>
        <taxon>Mamiellophyceae</taxon>
        <taxon>Mamiellales</taxon>
        <taxon>Bathycoccaceae</taxon>
        <taxon>Bathycoccus</taxon>
    </lineage>
</organism>
<feature type="compositionally biased region" description="Low complexity" evidence="10">
    <location>
        <begin position="108"/>
        <end position="118"/>
    </location>
</feature>
<dbReference type="RefSeq" id="XP_007508494.1">
    <property type="nucleotide sequence ID" value="XM_007508432.1"/>
</dbReference>
<accession>K8EPW5</accession>
<feature type="region of interest" description="Disordered" evidence="10">
    <location>
        <begin position="67"/>
        <end position="95"/>
    </location>
</feature>
<sequence length="419" mass="44258">MNATSTFKSCRASSSSNASFPSSSRKAAKNTPTKALASGARNWSVVVPLSGGGGKKIALTARANQRGGGVFETSGDAEDEGRRRTTLTSRNLGGGVLGAFETTAKSSSFSSMSSTLMSKNKKATSDSEDEDEGKTTKGKDATSLSSKNNKNNINKNKNKNMSDDECETTPANAKWKRVMLKISGEALSGNTSKDGQNFGLDPRVVERIAGEIVAASMSGVEIAVVVGGGNFFRGASHEGAHLDRASADYMGMLATVMNAISLQGAIEAKGVQTRVLSALSIKEVAEPYIRRRAMRHLEKGRVVIFGAGTGNPFFTTDTGAALRAAEINAQVVLKATKVDGVFCSDPKQNVNAKKYERLSYETVQRLGLGVMDQTAITMCRENDLPIVVFDMTKGGNIHKAIRGQAGVGTCISDSDEKCP</sequence>
<dbReference type="GeneID" id="19011220"/>
<dbReference type="Pfam" id="PF00696">
    <property type="entry name" value="AA_kinase"/>
    <property type="match status" value="1"/>
</dbReference>
<dbReference type="EMBL" id="FO082263">
    <property type="protein sequence ID" value="CCO20111.1"/>
    <property type="molecule type" value="Genomic_DNA"/>
</dbReference>
<dbReference type="GO" id="GO:0005524">
    <property type="term" value="F:ATP binding"/>
    <property type="evidence" value="ECO:0007669"/>
    <property type="project" value="UniProtKB-KW"/>
</dbReference>
<dbReference type="GO" id="GO:0044210">
    <property type="term" value="P:'de novo' CTP biosynthetic process"/>
    <property type="evidence" value="ECO:0007669"/>
    <property type="project" value="UniProtKB-UniPathway"/>
</dbReference>
<name>K8EPW5_9CHLO</name>
<evidence type="ECO:0000256" key="1">
    <source>
        <dbReference type="ARBA" id="ARBA00004791"/>
    </source>
</evidence>
<feature type="domain" description="Aspartate/glutamate/uridylate kinase" evidence="11">
    <location>
        <begin position="176"/>
        <end position="390"/>
    </location>
</feature>
<dbReference type="GO" id="GO:0033862">
    <property type="term" value="F:UMP kinase activity"/>
    <property type="evidence" value="ECO:0007669"/>
    <property type="project" value="UniProtKB-EC"/>
</dbReference>
<proteinExistence type="inferred from homology"/>
<dbReference type="NCBIfam" id="TIGR02075">
    <property type="entry name" value="pyrH_bact"/>
    <property type="match status" value="1"/>
</dbReference>
<evidence type="ECO:0000259" key="11">
    <source>
        <dbReference type="Pfam" id="PF00696"/>
    </source>
</evidence>
<evidence type="ECO:0000256" key="5">
    <source>
        <dbReference type="ARBA" id="ARBA00022741"/>
    </source>
</evidence>
<dbReference type="GO" id="GO:0006225">
    <property type="term" value="P:UDP biosynthetic process"/>
    <property type="evidence" value="ECO:0007669"/>
    <property type="project" value="TreeGrafter"/>
</dbReference>
<dbReference type="PANTHER" id="PTHR42833:SF4">
    <property type="entry name" value="URIDYLATE KINASE PUMPKIN, CHLOROPLASTIC"/>
    <property type="match status" value="1"/>
</dbReference>
<dbReference type="CDD" id="cd04254">
    <property type="entry name" value="AAK_UMPK-PyrH-Ec"/>
    <property type="match status" value="1"/>
</dbReference>
<reference evidence="12 13" key="1">
    <citation type="submission" date="2011-10" db="EMBL/GenBank/DDBJ databases">
        <authorList>
            <person name="Genoscope - CEA"/>
        </authorList>
    </citation>
    <scope>NUCLEOTIDE SEQUENCE [LARGE SCALE GENOMIC DNA]</scope>
    <source>
        <strain evidence="12 13">RCC 1105</strain>
    </source>
</reference>
<evidence type="ECO:0000313" key="12">
    <source>
        <dbReference type="EMBL" id="CCO20111.1"/>
    </source>
</evidence>
<evidence type="ECO:0000256" key="7">
    <source>
        <dbReference type="ARBA" id="ARBA00022840"/>
    </source>
</evidence>
<dbReference type="Gene3D" id="3.40.1160.10">
    <property type="entry name" value="Acetylglutamate kinase-like"/>
    <property type="match status" value="1"/>
</dbReference>
<dbReference type="Proteomes" id="UP000198341">
    <property type="component" value="Chromosome 16"/>
</dbReference>
<keyword evidence="5" id="KW-0547">Nucleotide-binding</keyword>
<dbReference type="FunFam" id="3.40.1160.10:FF:000001">
    <property type="entry name" value="Uridylate kinase"/>
    <property type="match status" value="1"/>
</dbReference>
<comment type="pathway">
    <text evidence="1">Pyrimidine metabolism; CTP biosynthesis via de novo pathway; UDP from UMP (UMPK route): step 1/1.</text>
</comment>
<dbReference type="HAMAP" id="MF_01220_B">
    <property type="entry name" value="PyrH_B"/>
    <property type="match status" value="1"/>
</dbReference>
<dbReference type="InterPro" id="IPR015963">
    <property type="entry name" value="Uridylate_kinase_bac"/>
</dbReference>
<comment type="similarity">
    <text evidence="2">Belongs to the UMP kinase family.</text>
</comment>
<protein>
    <recommendedName>
        <fullName evidence="3">UMP kinase</fullName>
        <ecNumber evidence="3">2.7.4.22</ecNumber>
    </recommendedName>
    <alternativeName>
        <fullName evidence="9">Uridine monophosphate kinase</fullName>
    </alternativeName>
</protein>
<dbReference type="AlphaFoldDB" id="K8EPW5"/>
<feature type="region of interest" description="Disordered" evidence="10">
    <location>
        <begin position="108"/>
        <end position="169"/>
    </location>
</feature>
<evidence type="ECO:0000256" key="9">
    <source>
        <dbReference type="ARBA" id="ARBA00032092"/>
    </source>
</evidence>
<evidence type="ECO:0000256" key="4">
    <source>
        <dbReference type="ARBA" id="ARBA00022679"/>
    </source>
</evidence>
<dbReference type="UniPathway" id="UPA00159">
    <property type="reaction ID" value="UER00275"/>
</dbReference>
<dbReference type="KEGG" id="bpg:Bathy16g01320"/>
<dbReference type="eggNOG" id="ENOG502QVYQ">
    <property type="taxonomic scope" value="Eukaryota"/>
</dbReference>
<dbReference type="EC" id="2.7.4.22" evidence="3"/>
<dbReference type="STRING" id="41875.K8EPW5"/>
<dbReference type="SUPFAM" id="SSF53633">
    <property type="entry name" value="Carbamate kinase-like"/>
    <property type="match status" value="1"/>
</dbReference>
<evidence type="ECO:0000256" key="2">
    <source>
        <dbReference type="ARBA" id="ARBA00007614"/>
    </source>
</evidence>
<keyword evidence="4" id="KW-0808">Transferase</keyword>
<keyword evidence="13" id="KW-1185">Reference proteome</keyword>
<evidence type="ECO:0000256" key="10">
    <source>
        <dbReference type="SAM" id="MobiDB-lite"/>
    </source>
</evidence>
<evidence type="ECO:0000256" key="3">
    <source>
        <dbReference type="ARBA" id="ARBA00012899"/>
    </source>
</evidence>
<keyword evidence="7" id="KW-0067">ATP-binding</keyword>
<feature type="compositionally biased region" description="Low complexity" evidence="10">
    <location>
        <begin position="7"/>
        <end position="25"/>
    </location>
</feature>
<dbReference type="OrthoDB" id="409889at2759"/>
<dbReference type="InterPro" id="IPR001048">
    <property type="entry name" value="Asp/Glu/Uridylate_kinase"/>
</dbReference>
<gene>
    <name evidence="12" type="ordered locus">Bathy16g01320</name>
</gene>
<dbReference type="PANTHER" id="PTHR42833">
    <property type="entry name" value="URIDYLATE KINASE"/>
    <property type="match status" value="1"/>
</dbReference>
<keyword evidence="8" id="KW-0665">Pyrimidine biosynthesis</keyword>
<dbReference type="InterPro" id="IPR036393">
    <property type="entry name" value="AceGlu_kinase-like_sf"/>
</dbReference>
<feature type="region of interest" description="Disordered" evidence="10">
    <location>
        <begin position="1"/>
        <end position="42"/>
    </location>
</feature>
<evidence type="ECO:0000313" key="13">
    <source>
        <dbReference type="Proteomes" id="UP000198341"/>
    </source>
</evidence>
<evidence type="ECO:0000256" key="6">
    <source>
        <dbReference type="ARBA" id="ARBA00022777"/>
    </source>
</evidence>
<dbReference type="GO" id="GO:0005737">
    <property type="term" value="C:cytoplasm"/>
    <property type="evidence" value="ECO:0007669"/>
    <property type="project" value="InterPro"/>
</dbReference>